<dbReference type="RefSeq" id="WP_087413606.1">
    <property type="nucleotide sequence ID" value="NZ_NFKE01000018.1"/>
</dbReference>
<dbReference type="AlphaFoldDB" id="A0A1Y4JH18"/>
<reference evidence="2" key="1">
    <citation type="submission" date="2017-04" db="EMBL/GenBank/DDBJ databases">
        <title>Function of individual gut microbiota members based on whole genome sequencing of pure cultures obtained from chicken caecum.</title>
        <authorList>
            <person name="Medvecky M."/>
            <person name="Cejkova D."/>
            <person name="Polansky O."/>
            <person name="Karasova D."/>
            <person name="Kubasova T."/>
            <person name="Cizek A."/>
            <person name="Rychlik I."/>
        </authorList>
    </citation>
    <scope>NUCLEOTIDE SEQUENCE [LARGE SCALE GENOMIC DNA]</scope>
    <source>
        <strain evidence="2">An189</strain>
    </source>
</reference>
<gene>
    <name evidence="1" type="ORF">B5F24_16370</name>
</gene>
<dbReference type="EMBL" id="NFKE01000018">
    <property type="protein sequence ID" value="OUP31805.1"/>
    <property type="molecule type" value="Genomic_DNA"/>
</dbReference>
<accession>A0A1Y4JH18</accession>
<evidence type="ECO:0000313" key="1">
    <source>
        <dbReference type="EMBL" id="OUP31805.1"/>
    </source>
</evidence>
<sequence length="292" mass="34860">MKTATSIEEQIQLLEEREMIFNDKEKAKEILLDIGYYRLGFYWFPYEQSYPSKNNRTHQFKENTLFDDVVTLYYFDHDLRCIITPYLYRIEVSFRTFLTYTVSNRYKNNVTWFADPRIVNMDFIDYLPNCYKTIRKNEAIKHHHGKYINDIYAPAWKTLEYMTFGDILYLYSSLKDAKLKEEIAAHYNIRNVDIFDNYMSTLRVIRNLCAHGHNIYDLKLQKRIRKGSISDLQGDRFHNMAGGLLVLRYILNSISTNRVQDLNYKLKLLTSQPQIKKIENIIKGLITFIQSV</sequence>
<name>A0A1Y4JH18_9BACE</name>
<proteinExistence type="predicted"/>
<dbReference type="Pfam" id="PF07751">
    <property type="entry name" value="Abi_2"/>
    <property type="match status" value="1"/>
</dbReference>
<evidence type="ECO:0008006" key="3">
    <source>
        <dbReference type="Google" id="ProtNLM"/>
    </source>
</evidence>
<comment type="caution">
    <text evidence="1">The sequence shown here is derived from an EMBL/GenBank/DDBJ whole genome shotgun (WGS) entry which is preliminary data.</text>
</comment>
<organism evidence="1 2">
    <name type="scientific">Bacteroides clarus</name>
    <dbReference type="NCBI Taxonomy" id="626929"/>
    <lineage>
        <taxon>Bacteria</taxon>
        <taxon>Pseudomonadati</taxon>
        <taxon>Bacteroidota</taxon>
        <taxon>Bacteroidia</taxon>
        <taxon>Bacteroidales</taxon>
        <taxon>Bacteroidaceae</taxon>
        <taxon>Bacteroides</taxon>
    </lineage>
</organism>
<evidence type="ECO:0000313" key="2">
    <source>
        <dbReference type="Proteomes" id="UP000196587"/>
    </source>
</evidence>
<protein>
    <recommendedName>
        <fullName evidence="3">Abi family protein</fullName>
    </recommendedName>
</protein>
<dbReference type="InterPro" id="IPR011664">
    <property type="entry name" value="Abi_system_AbiD/AbiF-like"/>
</dbReference>
<dbReference type="Proteomes" id="UP000196587">
    <property type="component" value="Unassembled WGS sequence"/>
</dbReference>